<dbReference type="InterPro" id="IPR003812">
    <property type="entry name" value="Fido"/>
</dbReference>
<dbReference type="PROSITE" id="PS51459">
    <property type="entry name" value="FIDO"/>
    <property type="match status" value="1"/>
</dbReference>
<dbReference type="InterPro" id="IPR036388">
    <property type="entry name" value="WH-like_DNA-bd_sf"/>
</dbReference>
<dbReference type="Gene3D" id="1.10.3290.10">
    <property type="entry name" value="Fido-like domain"/>
    <property type="match status" value="1"/>
</dbReference>
<dbReference type="InterPro" id="IPR040198">
    <property type="entry name" value="Fido_containing"/>
</dbReference>
<dbReference type="STRING" id="1122209.SAMN02745752_02081"/>
<accession>A0A1K1Y1Z9</accession>
<feature type="binding site" evidence="2">
    <location>
        <begin position="209"/>
        <end position="216"/>
    </location>
    <ligand>
        <name>ATP</name>
        <dbReference type="ChEBI" id="CHEBI:30616"/>
    </ligand>
</feature>
<dbReference type="Gene3D" id="1.10.10.10">
    <property type="entry name" value="Winged helix-like DNA-binding domain superfamily/Winged helix DNA-binding domain"/>
    <property type="match status" value="1"/>
</dbReference>
<feature type="binding site" evidence="2">
    <location>
        <begin position="247"/>
        <end position="248"/>
    </location>
    <ligand>
        <name>ATP</name>
        <dbReference type="ChEBI" id="CHEBI:30616"/>
    </ligand>
</feature>
<reference evidence="4 5" key="1">
    <citation type="submission" date="2016-11" db="EMBL/GenBank/DDBJ databases">
        <authorList>
            <person name="Jaros S."/>
            <person name="Januszkiewicz K."/>
            <person name="Wedrychowicz H."/>
        </authorList>
    </citation>
    <scope>NUCLEOTIDE SEQUENCE [LARGE SCALE GENOMIC DNA]</scope>
    <source>
        <strain evidence="4 5">DSM 21637</strain>
    </source>
</reference>
<dbReference type="RefSeq" id="WP_072326398.1">
    <property type="nucleotide sequence ID" value="NZ_FPJW01000007.1"/>
</dbReference>
<dbReference type="AlphaFoldDB" id="A0A1K1Y1Z9"/>
<evidence type="ECO:0000313" key="5">
    <source>
        <dbReference type="Proteomes" id="UP000182350"/>
    </source>
</evidence>
<dbReference type="SUPFAM" id="SSF140931">
    <property type="entry name" value="Fic-like"/>
    <property type="match status" value="1"/>
</dbReference>
<evidence type="ECO:0000259" key="3">
    <source>
        <dbReference type="PROSITE" id="PS51459"/>
    </source>
</evidence>
<keyword evidence="2" id="KW-0547">Nucleotide-binding</keyword>
<feature type="domain" description="Fido" evidence="3">
    <location>
        <begin position="114"/>
        <end position="270"/>
    </location>
</feature>
<name>A0A1K1Y1Z9_9GAMM</name>
<feature type="active site" evidence="1">
    <location>
        <position position="205"/>
    </location>
</feature>
<organism evidence="4 5">
    <name type="scientific">Marinospirillum alkaliphilum DSM 21637</name>
    <dbReference type="NCBI Taxonomy" id="1122209"/>
    <lineage>
        <taxon>Bacteria</taxon>
        <taxon>Pseudomonadati</taxon>
        <taxon>Pseudomonadota</taxon>
        <taxon>Gammaproteobacteria</taxon>
        <taxon>Oceanospirillales</taxon>
        <taxon>Oceanospirillaceae</taxon>
        <taxon>Marinospirillum</taxon>
    </lineage>
</organism>
<dbReference type="GO" id="GO:0005524">
    <property type="term" value="F:ATP binding"/>
    <property type="evidence" value="ECO:0007669"/>
    <property type="project" value="UniProtKB-KW"/>
</dbReference>
<evidence type="ECO:0000256" key="2">
    <source>
        <dbReference type="PIRSR" id="PIRSR640198-2"/>
    </source>
</evidence>
<dbReference type="EMBL" id="FPJW01000007">
    <property type="protein sequence ID" value="SFX55994.1"/>
    <property type="molecule type" value="Genomic_DNA"/>
</dbReference>
<keyword evidence="5" id="KW-1185">Reference proteome</keyword>
<dbReference type="Pfam" id="PF13776">
    <property type="entry name" value="DUF4172"/>
    <property type="match status" value="1"/>
</dbReference>
<evidence type="ECO:0000313" key="4">
    <source>
        <dbReference type="EMBL" id="SFX55994.1"/>
    </source>
</evidence>
<dbReference type="Proteomes" id="UP000182350">
    <property type="component" value="Unassembled WGS sequence"/>
</dbReference>
<dbReference type="InterPro" id="IPR036597">
    <property type="entry name" value="Fido-like_dom_sf"/>
</dbReference>
<keyword evidence="2" id="KW-0067">ATP-binding</keyword>
<protein>
    <submittedName>
        <fullName evidence="4">Fic family protein</fullName>
    </submittedName>
</protein>
<dbReference type="InterPro" id="IPR025230">
    <property type="entry name" value="DUF4172"/>
</dbReference>
<dbReference type="Pfam" id="PF02661">
    <property type="entry name" value="Fic"/>
    <property type="match status" value="1"/>
</dbReference>
<dbReference type="PANTHER" id="PTHR13504:SF33">
    <property type="entry name" value="FIC FAMILY PROTEIN"/>
    <property type="match status" value="1"/>
</dbReference>
<sequence length="382" mass="43037">MYIWQQQDWPRFYWNEARIKPYLDAVRLLQGRLLGRTEVAPEHTDLAVEMDALIQNAIRTSEIEGEHLDVGSVRSAVARQLGLEKVGLSGRATPESESLVKLLLEATHQPQQSLSAQLLCHWQALLFPAGAGLVSKVLVGQLRGDHPMQVVSGQLDRPAVHFEAPPRSHLEAELNRFIDWFNQPPEELDALLRAGIAHLWLITLHSFDDGNGRVTRAVTDRALAQAEGQTVRFYSLSAAIMARRSSYYELLEQTQKGDLDITHWLVWFLETLQLALEQALTRVDKVLEKARFWQTHAQTLLNERQIKVLNRLLDTAGEEFKEGINARKYQSLASVSKATATRDLADLVEKGCLQQLPGGGRSTRYVVCNSGSQLTRNTCEFE</sequence>
<proteinExistence type="predicted"/>
<evidence type="ECO:0000256" key="1">
    <source>
        <dbReference type="PIRSR" id="PIRSR640198-1"/>
    </source>
</evidence>
<dbReference type="OrthoDB" id="9807853at2"/>
<dbReference type="PANTHER" id="PTHR13504">
    <property type="entry name" value="FIDO DOMAIN-CONTAINING PROTEIN DDB_G0283145"/>
    <property type="match status" value="1"/>
</dbReference>
<gene>
    <name evidence="4" type="ORF">SAMN02745752_02081</name>
</gene>